<evidence type="ECO:0000313" key="2">
    <source>
        <dbReference type="Proteomes" id="UP000294498"/>
    </source>
</evidence>
<proteinExistence type="predicted"/>
<dbReference type="AlphaFoldDB" id="A0A4R8DNI0"/>
<dbReference type="RefSeq" id="WP_133990433.1">
    <property type="nucleotide sequence ID" value="NZ_SODV01000001.1"/>
</dbReference>
<dbReference type="SUPFAM" id="SSF56219">
    <property type="entry name" value="DNase I-like"/>
    <property type="match status" value="1"/>
</dbReference>
<dbReference type="EMBL" id="SODV01000001">
    <property type="protein sequence ID" value="TDW99599.1"/>
    <property type="molecule type" value="Genomic_DNA"/>
</dbReference>
<evidence type="ECO:0008006" key="3">
    <source>
        <dbReference type="Google" id="ProtNLM"/>
    </source>
</evidence>
<dbReference type="OrthoDB" id="1122807at2"/>
<reference evidence="1 2" key="1">
    <citation type="submission" date="2019-03" db="EMBL/GenBank/DDBJ databases">
        <title>Genomic Encyclopedia of Type Strains, Phase IV (KMG-IV): sequencing the most valuable type-strain genomes for metagenomic binning, comparative biology and taxonomic classification.</title>
        <authorList>
            <person name="Goeker M."/>
        </authorList>
    </citation>
    <scope>NUCLEOTIDE SEQUENCE [LARGE SCALE GENOMIC DNA]</scope>
    <source>
        <strain evidence="1 2">DSM 100059</strain>
    </source>
</reference>
<evidence type="ECO:0000313" key="1">
    <source>
        <dbReference type="EMBL" id="TDW99599.1"/>
    </source>
</evidence>
<dbReference type="Proteomes" id="UP000294498">
    <property type="component" value="Unassembled WGS sequence"/>
</dbReference>
<gene>
    <name evidence="1" type="ORF">EDB95_0609</name>
</gene>
<accession>A0A4R8DNI0</accession>
<sequence length="370" mass="40284">MRLFLIICVLGLVSCSKKGSGSGSSIDTLPLAGTVDKADTLTVMAYNVLSYGDYCQAPPAALDGYLRTIVGYVHPDLLSCEKMNPFPFTPGASGNLADEIVASDLPSGYAYCTPTGATGQADVSVLFYNTRKMTYVRTQTLVRDITDFDLYTLYYNDVNLSITHDTTFLYILVNHTQSGSSSTDRDRQVTEEATALRAEFAFYPNLIVMGDFNTRLSDEAGYQALVTSTDSATLLSDPPYYPDRALTYPGNWDGTPYRYGPYLTTSTRLSATVPNACGTSGGAKSWYDHIFVSPWLVSGTNYMHYVPHSYVTIGNDGNRLGVDINSTSPVANTSAPDTVIQALWQFSNKYPVCVRVAVKANRNGVSPKDP</sequence>
<name>A0A4R8DNI0_9BACT</name>
<dbReference type="Gene3D" id="3.60.10.10">
    <property type="entry name" value="Endonuclease/exonuclease/phosphatase"/>
    <property type="match status" value="1"/>
</dbReference>
<comment type="caution">
    <text evidence="1">The sequence shown here is derived from an EMBL/GenBank/DDBJ whole genome shotgun (WGS) entry which is preliminary data.</text>
</comment>
<protein>
    <recommendedName>
        <fullName evidence="3">Endonuclease/exonuclease/phosphatase family protein</fullName>
    </recommendedName>
</protein>
<dbReference type="InterPro" id="IPR036691">
    <property type="entry name" value="Endo/exonu/phosph_ase_sf"/>
</dbReference>
<dbReference type="PROSITE" id="PS51257">
    <property type="entry name" value="PROKAR_LIPOPROTEIN"/>
    <property type="match status" value="1"/>
</dbReference>
<keyword evidence="2" id="KW-1185">Reference proteome</keyword>
<organism evidence="1 2">
    <name type="scientific">Dinghuibacter silviterrae</name>
    <dbReference type="NCBI Taxonomy" id="1539049"/>
    <lineage>
        <taxon>Bacteria</taxon>
        <taxon>Pseudomonadati</taxon>
        <taxon>Bacteroidota</taxon>
        <taxon>Chitinophagia</taxon>
        <taxon>Chitinophagales</taxon>
        <taxon>Chitinophagaceae</taxon>
        <taxon>Dinghuibacter</taxon>
    </lineage>
</organism>